<reference evidence="1" key="1">
    <citation type="submission" date="2018-02" db="EMBL/GenBank/DDBJ databases">
        <title>Rhizophora mucronata_Transcriptome.</title>
        <authorList>
            <person name="Meera S.P."/>
            <person name="Sreeshan A."/>
            <person name="Augustine A."/>
        </authorList>
    </citation>
    <scope>NUCLEOTIDE SEQUENCE</scope>
    <source>
        <tissue evidence="1">Leaf</tissue>
    </source>
</reference>
<accession>A0A2P2QDM0</accession>
<dbReference type="AlphaFoldDB" id="A0A2P2QDM0"/>
<organism evidence="1">
    <name type="scientific">Rhizophora mucronata</name>
    <name type="common">Asiatic mangrove</name>
    <dbReference type="NCBI Taxonomy" id="61149"/>
    <lineage>
        <taxon>Eukaryota</taxon>
        <taxon>Viridiplantae</taxon>
        <taxon>Streptophyta</taxon>
        <taxon>Embryophyta</taxon>
        <taxon>Tracheophyta</taxon>
        <taxon>Spermatophyta</taxon>
        <taxon>Magnoliopsida</taxon>
        <taxon>eudicotyledons</taxon>
        <taxon>Gunneridae</taxon>
        <taxon>Pentapetalae</taxon>
        <taxon>rosids</taxon>
        <taxon>fabids</taxon>
        <taxon>Malpighiales</taxon>
        <taxon>Rhizophoraceae</taxon>
        <taxon>Rhizophora</taxon>
    </lineage>
</organism>
<dbReference type="EMBL" id="GGEC01084551">
    <property type="protein sequence ID" value="MBX65035.1"/>
    <property type="molecule type" value="Transcribed_RNA"/>
</dbReference>
<protein>
    <submittedName>
        <fullName evidence="1">Uncharacterized protein</fullName>
    </submittedName>
</protein>
<proteinExistence type="predicted"/>
<evidence type="ECO:0000313" key="1">
    <source>
        <dbReference type="EMBL" id="MBX65035.1"/>
    </source>
</evidence>
<name>A0A2P2QDM0_RHIMU</name>
<sequence>MSWPDFATIVDMSSQINIIIRLWIIPFPRIFMGGTNIVNGKHKPVVLVQIEVHGYLELSASKIQHEPQSESGHQFYIFCTIQF</sequence>